<evidence type="ECO:0000256" key="1">
    <source>
        <dbReference type="SAM" id="MobiDB-lite"/>
    </source>
</evidence>
<keyword evidence="4" id="KW-1185">Reference proteome</keyword>
<dbReference type="SMART" id="SM00443">
    <property type="entry name" value="G_patch"/>
    <property type="match status" value="1"/>
</dbReference>
<organism evidence="3 4">
    <name type="scientific">Taenia crassiceps</name>
    <dbReference type="NCBI Taxonomy" id="6207"/>
    <lineage>
        <taxon>Eukaryota</taxon>
        <taxon>Metazoa</taxon>
        <taxon>Spiralia</taxon>
        <taxon>Lophotrochozoa</taxon>
        <taxon>Platyhelminthes</taxon>
        <taxon>Cestoda</taxon>
        <taxon>Eucestoda</taxon>
        <taxon>Cyclophyllidea</taxon>
        <taxon>Taeniidae</taxon>
        <taxon>Taenia</taxon>
    </lineage>
</organism>
<feature type="compositionally biased region" description="Basic and acidic residues" evidence="1">
    <location>
        <begin position="361"/>
        <end position="370"/>
    </location>
</feature>
<sequence length="477" mass="54026">MFTVPGLLRQLVFGPTLVRDLADLRRIFSQHIEAGAFTCFHYRHRPSSSRLAPVLHCTVDAETLLHVLKRHRSRRAPSCTTLVAMKPGSAQNVLASVEDSWFTDAKCGDFAPCRFHRVIWTPLQLNSLKKLCEFSPPSWMPHGNVGTPISHFISLIRSCRLGSDTIRRLKLDLLCFRSSRKYGSVSYVYPDSVGKLDSIVDTEVDAGKSDFKTQSRLVLSNPVDTDDVAEEWDRFEVLHNDPYDVDRSSKHSLKYESRIELKWEKGGSGLVHYTDEMFWRERESVRNDEFFDEPSSFDWDINLHQYSDDEGLSFMGPGGPDLDSKQLSQVLDESNEDCEKPFLSAFGARIMQSQGWRRGTRLGDPKRKGLLEPLTSEDSSVSTNRSGLGFAVTSSRPSPIRRRFSKFAGGVYIRSAFDGPGVVALRSSTAYHDKRPQNRRDLNDYQSTSREKRLVINNPYSSLGIEGVKFEFGGLIH</sequence>
<dbReference type="InterPro" id="IPR000467">
    <property type="entry name" value="G_patch_dom"/>
</dbReference>
<proteinExistence type="predicted"/>
<evidence type="ECO:0000313" key="4">
    <source>
        <dbReference type="Proteomes" id="UP001651158"/>
    </source>
</evidence>
<dbReference type="PANTHER" id="PTHR14390">
    <property type="entry name" value="G PATCH DOMAIN CONTAINING PROTEIN 3"/>
    <property type="match status" value="1"/>
</dbReference>
<dbReference type="Proteomes" id="UP001651158">
    <property type="component" value="Unassembled WGS sequence"/>
</dbReference>
<dbReference type="PROSITE" id="PS50174">
    <property type="entry name" value="G_PATCH"/>
    <property type="match status" value="1"/>
</dbReference>
<feature type="region of interest" description="Disordered" evidence="1">
    <location>
        <begin position="358"/>
        <end position="386"/>
    </location>
</feature>
<dbReference type="EMBL" id="JAKROA010000003">
    <property type="protein sequence ID" value="KAL5108443.1"/>
    <property type="molecule type" value="Genomic_DNA"/>
</dbReference>
<accession>A0ABR4QGK0</accession>
<feature type="compositionally biased region" description="Polar residues" evidence="1">
    <location>
        <begin position="376"/>
        <end position="386"/>
    </location>
</feature>
<gene>
    <name evidence="3" type="ORF">TcWFU_001106</name>
</gene>
<dbReference type="PANTHER" id="PTHR14390:SF2">
    <property type="entry name" value="G PATCH DOMAIN-CONTAINING PROTEIN 3"/>
    <property type="match status" value="1"/>
</dbReference>
<comment type="caution">
    <text evidence="3">The sequence shown here is derived from an EMBL/GenBank/DDBJ whole genome shotgun (WGS) entry which is preliminary data.</text>
</comment>
<evidence type="ECO:0000313" key="3">
    <source>
        <dbReference type="EMBL" id="KAL5108443.1"/>
    </source>
</evidence>
<protein>
    <submittedName>
        <fullName evidence="3">G patch domain-containing protein 3</fullName>
    </submittedName>
</protein>
<feature type="domain" description="G-patch" evidence="2">
    <location>
        <begin position="343"/>
        <end position="393"/>
    </location>
</feature>
<name>A0ABR4QGK0_9CEST</name>
<evidence type="ECO:0000259" key="2">
    <source>
        <dbReference type="PROSITE" id="PS50174"/>
    </source>
</evidence>
<dbReference type="InterPro" id="IPR040341">
    <property type="entry name" value="GPATCH3"/>
</dbReference>
<dbReference type="Pfam" id="PF01585">
    <property type="entry name" value="G-patch"/>
    <property type="match status" value="1"/>
</dbReference>
<reference evidence="3 4" key="1">
    <citation type="journal article" date="2022" name="Front. Cell. Infect. Microbiol.">
        <title>The Genomes of Two Strains of Taenia crassiceps the Animal Model for the Study of Human Cysticercosis.</title>
        <authorList>
            <person name="Bobes R.J."/>
            <person name="Estrada K."/>
            <person name="Rios-Valencia D.G."/>
            <person name="Calderon-Gallegos A."/>
            <person name="de la Torre P."/>
            <person name="Carrero J.C."/>
            <person name="Sanchez-Flores A."/>
            <person name="Laclette J.P."/>
        </authorList>
    </citation>
    <scope>NUCLEOTIDE SEQUENCE [LARGE SCALE GENOMIC DNA]</scope>
    <source>
        <strain evidence="3">WFUcys</strain>
    </source>
</reference>